<evidence type="ECO:0008006" key="3">
    <source>
        <dbReference type="Google" id="ProtNLM"/>
    </source>
</evidence>
<gene>
    <name evidence="1" type="ORF">ATOP_15380</name>
</gene>
<protein>
    <recommendedName>
        <fullName evidence="3">DUF559 domain-containing protein</fullName>
    </recommendedName>
</protein>
<proteinExistence type="predicted"/>
<organism evidence="1 2">
    <name type="scientific">Granulimonas faecalis</name>
    <dbReference type="NCBI Taxonomy" id="2894155"/>
    <lineage>
        <taxon>Bacteria</taxon>
        <taxon>Bacillati</taxon>
        <taxon>Actinomycetota</taxon>
        <taxon>Coriobacteriia</taxon>
        <taxon>Coriobacteriales</taxon>
        <taxon>Kribbibacteriaceae</taxon>
        <taxon>Granulimonas</taxon>
    </lineage>
</organism>
<reference evidence="1" key="1">
    <citation type="journal article" date="2022" name="Int. J. Syst. Evol. Microbiol.">
        <title>Granulimonas faecalis gen. nov., sp. nov., and Leptogranulimonas caecicola gen. nov., sp. nov., novel lactate-producing Atopobiaceae bacteria isolated from mouse intestines, and an emended description of the family Atopobiaceae.</title>
        <authorList>
            <person name="Morinaga K."/>
            <person name="Kusada H."/>
            <person name="Sakamoto S."/>
            <person name="Murakami T."/>
            <person name="Toyoda A."/>
            <person name="Mori H."/>
            <person name="Meng X.Y."/>
            <person name="Takashino M."/>
            <person name="Murotomi K."/>
            <person name="Tamaki H."/>
        </authorList>
    </citation>
    <scope>NUCLEOTIDE SEQUENCE</scope>
    <source>
        <strain evidence="1">OPF53</strain>
    </source>
</reference>
<dbReference type="EMBL" id="BQKC01000001">
    <property type="protein sequence ID" value="GJM55883.1"/>
    <property type="molecule type" value="Genomic_DNA"/>
</dbReference>
<evidence type="ECO:0000313" key="1">
    <source>
        <dbReference type="EMBL" id="GJM55883.1"/>
    </source>
</evidence>
<name>A0AAV5B4D0_9ACTN</name>
<keyword evidence="2" id="KW-1185">Reference proteome</keyword>
<dbReference type="AlphaFoldDB" id="A0AAV5B4D0"/>
<comment type="caution">
    <text evidence="1">The sequence shown here is derived from an EMBL/GenBank/DDBJ whole genome shotgun (WGS) entry which is preliminary data.</text>
</comment>
<evidence type="ECO:0000313" key="2">
    <source>
        <dbReference type="Proteomes" id="UP001055025"/>
    </source>
</evidence>
<sequence length="343" mass="37545">MALVLAGISARNVYLSHATLTPVHSEEECAQILSASLPTLRAVRALESKPRYRDCLAVTSALLGVPEQDVPVEVLVPSAAARRRRPGLHCPVWSGPLFPGAICRVRTGPGEEPIHVVSPALHFLLRCRELDATQALLLAFQLCGTYELRADLDCGFGTRTPQAHGDALRQAAHSLAPGAPGTDVARSAADRVIDGSASPRESGFATFAVTPRRSGGAGLPSPLLNHRVELTPRARVHLPENQAIRYDFYWPEKHLACEYDSSWWHDDPRRRGSDDRRRLAARALGDDLVGMARETLSIPSMTDVLVDDLALVLRGRRPDPLSPSSARRRGSLHGTCFGRHRWW</sequence>
<accession>A0AAV5B4D0</accession>
<dbReference type="Proteomes" id="UP001055025">
    <property type="component" value="Unassembled WGS sequence"/>
</dbReference>